<feature type="non-terminal residue" evidence="4">
    <location>
        <position position="192"/>
    </location>
</feature>
<sequence>MEFSSEIGAVQRRMAQTQEGVGRRKATFEALDVAVGHHILDVGCGGGHLLRDLALSVGNEGHVVGLDPSDQQIKAAQEYCQDLDNVTFSQDSATELSFEDGAFDAIASIQVLEYIADVDSALAEIRRVIKPGGRLAAVSVLWDHWHFHGPDPELNNRMHQAFKAHCFHQMLPLAMPAKLTRHGFVGAHCTPM</sequence>
<dbReference type="PANTHER" id="PTHR44942">
    <property type="entry name" value="METHYLTRANSF_11 DOMAIN-CONTAINING PROTEIN"/>
    <property type="match status" value="1"/>
</dbReference>
<feature type="domain" description="Methyltransferase" evidence="3">
    <location>
        <begin position="36"/>
        <end position="141"/>
    </location>
</feature>
<dbReference type="InterPro" id="IPR051052">
    <property type="entry name" value="Diverse_substrate_MTase"/>
</dbReference>
<evidence type="ECO:0000256" key="2">
    <source>
        <dbReference type="ARBA" id="ARBA00022679"/>
    </source>
</evidence>
<dbReference type="PANTHER" id="PTHR44942:SF4">
    <property type="entry name" value="METHYLTRANSFERASE TYPE 11 DOMAIN-CONTAINING PROTEIN"/>
    <property type="match status" value="1"/>
</dbReference>
<proteinExistence type="predicted"/>
<reference evidence="4" key="1">
    <citation type="submission" date="2018-05" db="EMBL/GenBank/DDBJ databases">
        <authorList>
            <person name="Lanie J.A."/>
            <person name="Ng W.-L."/>
            <person name="Kazmierczak K.M."/>
            <person name="Andrzejewski T.M."/>
            <person name="Davidsen T.M."/>
            <person name="Wayne K.J."/>
            <person name="Tettelin H."/>
            <person name="Glass J.I."/>
            <person name="Rusch D."/>
            <person name="Podicherti R."/>
            <person name="Tsui H.-C.T."/>
            <person name="Winkler M.E."/>
        </authorList>
    </citation>
    <scope>NUCLEOTIDE SEQUENCE</scope>
</reference>
<dbReference type="InterPro" id="IPR025714">
    <property type="entry name" value="Methyltranfer_dom"/>
</dbReference>
<evidence type="ECO:0000313" key="4">
    <source>
        <dbReference type="EMBL" id="SVC76705.1"/>
    </source>
</evidence>
<organism evidence="4">
    <name type="scientific">marine metagenome</name>
    <dbReference type="NCBI Taxonomy" id="408172"/>
    <lineage>
        <taxon>unclassified sequences</taxon>
        <taxon>metagenomes</taxon>
        <taxon>ecological metagenomes</taxon>
    </lineage>
</organism>
<dbReference type="AlphaFoldDB" id="A0A382PVK9"/>
<dbReference type="InterPro" id="IPR029063">
    <property type="entry name" value="SAM-dependent_MTases_sf"/>
</dbReference>
<dbReference type="EMBL" id="UINC01109708">
    <property type="protein sequence ID" value="SVC76705.1"/>
    <property type="molecule type" value="Genomic_DNA"/>
</dbReference>
<evidence type="ECO:0000256" key="1">
    <source>
        <dbReference type="ARBA" id="ARBA00022603"/>
    </source>
</evidence>
<dbReference type="Gene3D" id="3.40.50.150">
    <property type="entry name" value="Vaccinia Virus protein VP39"/>
    <property type="match status" value="1"/>
</dbReference>
<accession>A0A382PVK9</accession>
<dbReference type="GO" id="GO:0008168">
    <property type="term" value="F:methyltransferase activity"/>
    <property type="evidence" value="ECO:0007669"/>
    <property type="project" value="UniProtKB-KW"/>
</dbReference>
<gene>
    <name evidence="4" type="ORF">METZ01_LOCUS329559</name>
</gene>
<protein>
    <recommendedName>
        <fullName evidence="3">Methyltransferase domain-containing protein</fullName>
    </recommendedName>
</protein>
<name>A0A382PVK9_9ZZZZ</name>
<keyword evidence="2" id="KW-0808">Transferase</keyword>
<dbReference type="SUPFAM" id="SSF53335">
    <property type="entry name" value="S-adenosyl-L-methionine-dependent methyltransferases"/>
    <property type="match status" value="1"/>
</dbReference>
<evidence type="ECO:0000259" key="3">
    <source>
        <dbReference type="Pfam" id="PF13847"/>
    </source>
</evidence>
<dbReference type="GO" id="GO:0032259">
    <property type="term" value="P:methylation"/>
    <property type="evidence" value="ECO:0007669"/>
    <property type="project" value="UniProtKB-KW"/>
</dbReference>
<dbReference type="Pfam" id="PF13847">
    <property type="entry name" value="Methyltransf_31"/>
    <property type="match status" value="1"/>
</dbReference>
<keyword evidence="1" id="KW-0489">Methyltransferase</keyword>
<dbReference type="CDD" id="cd02440">
    <property type="entry name" value="AdoMet_MTases"/>
    <property type="match status" value="1"/>
</dbReference>